<reference evidence="2" key="1">
    <citation type="submission" date="2022-02" db="EMBL/GenBank/DDBJ databases">
        <authorList>
            <person name="Giguere J D."/>
        </authorList>
    </citation>
    <scope>NUCLEOTIDE SEQUENCE</scope>
    <source>
        <strain evidence="2">CCAP 1055/1</strain>
    </source>
</reference>
<dbReference type="Proteomes" id="UP000836788">
    <property type="component" value="Chromosome 3"/>
</dbReference>
<protein>
    <submittedName>
        <fullName evidence="2">Uncharacterized protein</fullName>
    </submittedName>
</protein>
<feature type="region of interest" description="Disordered" evidence="1">
    <location>
        <begin position="109"/>
        <end position="169"/>
    </location>
</feature>
<dbReference type="EMBL" id="OU594944">
    <property type="protein sequence ID" value="CAG9287651.1"/>
    <property type="molecule type" value="Genomic_DNA"/>
</dbReference>
<dbReference type="AlphaFoldDB" id="A0A8J9THJ8"/>
<evidence type="ECO:0000256" key="1">
    <source>
        <dbReference type="SAM" id="MobiDB-lite"/>
    </source>
</evidence>
<evidence type="ECO:0000313" key="2">
    <source>
        <dbReference type="EMBL" id="CAG9287651.1"/>
    </source>
</evidence>
<accession>A0A8J9THJ8</accession>
<gene>
    <name evidence="2" type="ORF">PTTT1_LOCUS36170</name>
</gene>
<organism evidence="2">
    <name type="scientific">Phaeodactylum tricornutum</name>
    <name type="common">Diatom</name>
    <dbReference type="NCBI Taxonomy" id="2850"/>
    <lineage>
        <taxon>Eukaryota</taxon>
        <taxon>Sar</taxon>
        <taxon>Stramenopiles</taxon>
        <taxon>Ochrophyta</taxon>
        <taxon>Bacillariophyta</taxon>
        <taxon>Bacillariophyceae</taxon>
        <taxon>Bacillariophycidae</taxon>
        <taxon>Naviculales</taxon>
        <taxon>Phaeodactylaceae</taxon>
        <taxon>Phaeodactylum</taxon>
    </lineage>
</organism>
<proteinExistence type="predicted"/>
<feature type="compositionally biased region" description="Basic and acidic residues" evidence="1">
    <location>
        <begin position="110"/>
        <end position="122"/>
    </location>
</feature>
<sequence>MGESRYQDPAYSVMRGADGRLYRFPISEQSREDPQIVRGSNGRLYRLRKSVEDDAYSPPLAGQKLYRDEHTVRKPIRRELQLEEESLPSVDEPLHFAASTRQPFMPVTESLRKPSRTLEKIPSKPRRKRITVVVEDASDSEYENDEHKSTWRNRVPSPNESWMEPISMP</sequence>
<name>A0A8J9THJ8_PHATR</name>